<keyword evidence="2" id="KW-0813">Transport</keyword>
<dbReference type="EMBL" id="JAUORK010000019">
    <property type="protein sequence ID" value="MDO6673077.1"/>
    <property type="molecule type" value="Genomic_DNA"/>
</dbReference>
<dbReference type="CDD" id="cd16325">
    <property type="entry name" value="LolA"/>
    <property type="match status" value="1"/>
</dbReference>
<evidence type="ECO:0000313" key="7">
    <source>
        <dbReference type="Proteomes" id="UP001170481"/>
    </source>
</evidence>
<keyword evidence="4" id="KW-0653">Protein transport</keyword>
<accession>A0AAP4U109</accession>
<dbReference type="Pfam" id="PF19574">
    <property type="entry name" value="LolA_3"/>
    <property type="match status" value="1"/>
</dbReference>
<dbReference type="RefSeq" id="WP_303594727.1">
    <property type="nucleotide sequence ID" value="NZ_JAUORK010000019.1"/>
</dbReference>
<proteinExistence type="predicted"/>
<dbReference type="GO" id="GO:0015031">
    <property type="term" value="P:protein transport"/>
    <property type="evidence" value="ECO:0007669"/>
    <property type="project" value="UniProtKB-KW"/>
</dbReference>
<dbReference type="Proteomes" id="UP001170481">
    <property type="component" value="Unassembled WGS sequence"/>
</dbReference>
<sequence>MTSRLAIAATALLLTASASWANASETSASETSAPKSSAARFDTRALTQQLARTAPVCGDFQQTRWLEDVGAELESRGHFRLIGDPNAPAGLVWETTAPIEDRLEMRPDASRGPNGEPLPADQQAMAELLISFFHGDWQALEEHFSLTLTGTPDDWQASLTPNDARLAEAIERLEIDGGSWLEHVKLDSGDGDRLELTLTAGGHCER</sequence>
<evidence type="ECO:0000256" key="2">
    <source>
        <dbReference type="ARBA" id="ARBA00022448"/>
    </source>
</evidence>
<dbReference type="InterPro" id="IPR029046">
    <property type="entry name" value="LolA/LolB/LppX"/>
</dbReference>
<protein>
    <recommendedName>
        <fullName evidence="8">Outer membrane lipoprotein carrier protein LolA</fullName>
    </recommendedName>
</protein>
<dbReference type="InterPro" id="IPR004564">
    <property type="entry name" value="OM_lipoprot_carrier_LolA-like"/>
</dbReference>
<comment type="caution">
    <text evidence="6">The sequence shown here is derived from an EMBL/GenBank/DDBJ whole genome shotgun (WGS) entry which is preliminary data.</text>
</comment>
<keyword evidence="3 5" id="KW-0732">Signal</keyword>
<reference evidence="6" key="1">
    <citation type="submission" date="2023-07" db="EMBL/GenBank/DDBJ databases">
        <title>Genome content predicts the carbon catabolic preferences of heterotrophic bacteria.</title>
        <authorList>
            <person name="Gralka M."/>
        </authorList>
    </citation>
    <scope>NUCLEOTIDE SEQUENCE</scope>
    <source>
        <strain evidence="6">C2R13</strain>
    </source>
</reference>
<gene>
    <name evidence="6" type="ORF">Q4535_13250</name>
</gene>
<evidence type="ECO:0000256" key="4">
    <source>
        <dbReference type="ARBA" id="ARBA00022927"/>
    </source>
</evidence>
<dbReference type="SUPFAM" id="SSF89392">
    <property type="entry name" value="Prokaryotic lipoproteins and lipoprotein localization factors"/>
    <property type="match status" value="1"/>
</dbReference>
<evidence type="ECO:0000256" key="1">
    <source>
        <dbReference type="ARBA" id="ARBA00011245"/>
    </source>
</evidence>
<feature type="signal peptide" evidence="5">
    <location>
        <begin position="1"/>
        <end position="23"/>
    </location>
</feature>
<dbReference type="AlphaFoldDB" id="A0AAP4U109"/>
<evidence type="ECO:0008006" key="8">
    <source>
        <dbReference type="Google" id="ProtNLM"/>
    </source>
</evidence>
<evidence type="ECO:0000256" key="5">
    <source>
        <dbReference type="SAM" id="SignalP"/>
    </source>
</evidence>
<comment type="subunit">
    <text evidence="1">Monomer.</text>
</comment>
<name>A0AAP4U109_9GAMM</name>
<feature type="chain" id="PRO_5042931679" description="Outer membrane lipoprotein carrier protein LolA" evidence="5">
    <location>
        <begin position="24"/>
        <end position="206"/>
    </location>
</feature>
<evidence type="ECO:0000256" key="3">
    <source>
        <dbReference type="ARBA" id="ARBA00022729"/>
    </source>
</evidence>
<evidence type="ECO:0000313" key="6">
    <source>
        <dbReference type="EMBL" id="MDO6673077.1"/>
    </source>
</evidence>
<organism evidence="6 7">
    <name type="scientific">Cobetia amphilecti</name>
    <dbReference type="NCBI Taxonomy" id="1055104"/>
    <lineage>
        <taxon>Bacteria</taxon>
        <taxon>Pseudomonadati</taxon>
        <taxon>Pseudomonadota</taxon>
        <taxon>Gammaproteobacteria</taxon>
        <taxon>Oceanospirillales</taxon>
        <taxon>Halomonadaceae</taxon>
        <taxon>Cobetia</taxon>
    </lineage>
</organism>